<gene>
    <name evidence="2" type="ORF">Ae201684_012151</name>
</gene>
<dbReference type="CDD" id="cd00143">
    <property type="entry name" value="PP2Cc"/>
    <property type="match status" value="1"/>
</dbReference>
<accession>A0A6G0WSP8</accession>
<dbReference type="PROSITE" id="PS51746">
    <property type="entry name" value="PPM_2"/>
    <property type="match status" value="1"/>
</dbReference>
<organism evidence="2 3">
    <name type="scientific">Aphanomyces euteiches</name>
    <dbReference type="NCBI Taxonomy" id="100861"/>
    <lineage>
        <taxon>Eukaryota</taxon>
        <taxon>Sar</taxon>
        <taxon>Stramenopiles</taxon>
        <taxon>Oomycota</taxon>
        <taxon>Saprolegniomycetes</taxon>
        <taxon>Saprolegniales</taxon>
        <taxon>Verrucalvaceae</taxon>
        <taxon>Aphanomyces</taxon>
    </lineage>
</organism>
<evidence type="ECO:0000313" key="2">
    <source>
        <dbReference type="EMBL" id="KAF0730451.1"/>
    </source>
</evidence>
<dbReference type="InterPro" id="IPR036457">
    <property type="entry name" value="PPM-type-like_dom_sf"/>
</dbReference>
<reference evidence="2 3" key="1">
    <citation type="submission" date="2019-07" db="EMBL/GenBank/DDBJ databases">
        <title>Genomics analysis of Aphanomyces spp. identifies a new class of oomycete effector associated with host adaptation.</title>
        <authorList>
            <person name="Gaulin E."/>
        </authorList>
    </citation>
    <scope>NUCLEOTIDE SEQUENCE [LARGE SCALE GENOMIC DNA]</scope>
    <source>
        <strain evidence="2 3">ATCC 201684</strain>
    </source>
</reference>
<proteinExistence type="predicted"/>
<evidence type="ECO:0000259" key="1">
    <source>
        <dbReference type="PROSITE" id="PS51746"/>
    </source>
</evidence>
<dbReference type="Proteomes" id="UP000481153">
    <property type="component" value="Unassembled WGS sequence"/>
</dbReference>
<sequence>MNKLPYGIATEKGPKQTQEDAYYIGAFGGERLTLNGFTGSGNGYEDGCFGVFDGHGGDRASRYCAEFTFKRIHDRLQKYVPSSVTEASEGTLVPAIRQAILDIDAEFCEFSAAQLRFGKANGNKRFPLCGIEDGTTLVIAMIRDDHIYVANVGDSRAVLCQLDSRGKTKAVPLSKDHKPEVPSERERIEAKGGKVTGLFYGNRPPGFALNTWPFNRMVDVPRVDGILSMTRAIGDATMKPPLTADPDIVTHPLGPTDKYLILACDGLWDVISNAKAAKIACRSPSAQAAASTLCKYAMQKGSQDNVTVLVVDLAFYSSHPEIIVSQYAESTVSSIISPPKC</sequence>
<dbReference type="AlphaFoldDB" id="A0A6G0WSP8"/>
<evidence type="ECO:0000313" key="3">
    <source>
        <dbReference type="Proteomes" id="UP000481153"/>
    </source>
</evidence>
<dbReference type="VEuPathDB" id="FungiDB:AeMF1_015939"/>
<feature type="domain" description="PPM-type phosphatase" evidence="1">
    <location>
        <begin position="5"/>
        <end position="313"/>
    </location>
</feature>
<dbReference type="SMART" id="SM00332">
    <property type="entry name" value="PP2Cc"/>
    <property type="match status" value="1"/>
</dbReference>
<dbReference type="InterPro" id="IPR015655">
    <property type="entry name" value="PP2C"/>
</dbReference>
<dbReference type="PANTHER" id="PTHR47992">
    <property type="entry name" value="PROTEIN PHOSPHATASE"/>
    <property type="match status" value="1"/>
</dbReference>
<dbReference type="InterPro" id="IPR001932">
    <property type="entry name" value="PPM-type_phosphatase-like_dom"/>
</dbReference>
<dbReference type="Gene3D" id="3.60.40.10">
    <property type="entry name" value="PPM-type phosphatase domain"/>
    <property type="match status" value="1"/>
</dbReference>
<protein>
    <recommendedName>
        <fullName evidence="1">PPM-type phosphatase domain-containing protein</fullName>
    </recommendedName>
</protein>
<dbReference type="Pfam" id="PF00481">
    <property type="entry name" value="PP2C"/>
    <property type="match status" value="1"/>
</dbReference>
<name>A0A6G0WSP8_9STRA</name>
<keyword evidence="3" id="KW-1185">Reference proteome</keyword>
<comment type="caution">
    <text evidence="2">The sequence shown here is derived from an EMBL/GenBank/DDBJ whole genome shotgun (WGS) entry which is preliminary data.</text>
</comment>
<dbReference type="SUPFAM" id="SSF81606">
    <property type="entry name" value="PP2C-like"/>
    <property type="match status" value="1"/>
</dbReference>
<dbReference type="EMBL" id="VJMJ01000154">
    <property type="protein sequence ID" value="KAF0730451.1"/>
    <property type="molecule type" value="Genomic_DNA"/>
</dbReference>
<dbReference type="GO" id="GO:0004722">
    <property type="term" value="F:protein serine/threonine phosphatase activity"/>
    <property type="evidence" value="ECO:0007669"/>
    <property type="project" value="InterPro"/>
</dbReference>